<keyword evidence="6" id="KW-0408">Iron</keyword>
<keyword evidence="5 8" id="KW-0560">Oxidoreductase</keyword>
<dbReference type="FunFam" id="1.10.287.990:FF:000002">
    <property type="entry name" value="Superoxide dismutase"/>
    <property type="match status" value="1"/>
</dbReference>
<dbReference type="HOGENOM" id="CLU_031625_0_0_7"/>
<dbReference type="Pfam" id="PF00081">
    <property type="entry name" value="Sod_Fe_N"/>
    <property type="match status" value="1"/>
</dbReference>
<evidence type="ECO:0000256" key="8">
    <source>
        <dbReference type="RuleBase" id="RU000414"/>
    </source>
</evidence>
<dbReference type="PROSITE" id="PS00088">
    <property type="entry name" value="SOD_MN"/>
    <property type="match status" value="1"/>
</dbReference>
<dbReference type="PANTHER" id="PTHR42769">
    <property type="entry name" value="SUPEROXIDE DISMUTASE"/>
    <property type="match status" value="1"/>
</dbReference>
<accession>E0US61</accession>
<dbReference type="InterPro" id="IPR036324">
    <property type="entry name" value="Mn/Fe_SOD_N_sf"/>
</dbReference>
<evidence type="ECO:0000256" key="5">
    <source>
        <dbReference type="ARBA" id="ARBA00023002"/>
    </source>
</evidence>
<name>E0US61_SULAO</name>
<dbReference type="eggNOG" id="COG0605">
    <property type="taxonomic scope" value="Bacteria"/>
</dbReference>
<evidence type="ECO:0000256" key="7">
    <source>
        <dbReference type="PIRSR" id="PIRSR000349-1"/>
    </source>
</evidence>
<feature type="domain" description="Manganese/iron superoxide dismutase C-terminal" evidence="10">
    <location>
        <begin position="89"/>
        <end position="188"/>
    </location>
</feature>
<proteinExistence type="inferred from homology"/>
<dbReference type="GO" id="GO:0046872">
    <property type="term" value="F:metal ion binding"/>
    <property type="evidence" value="ECO:0007669"/>
    <property type="project" value="UniProtKB-KW"/>
</dbReference>
<dbReference type="Pfam" id="PF02777">
    <property type="entry name" value="Sod_Fe_C"/>
    <property type="match status" value="1"/>
</dbReference>
<evidence type="ECO:0000256" key="3">
    <source>
        <dbReference type="ARBA" id="ARBA00012682"/>
    </source>
</evidence>
<dbReference type="Gene3D" id="1.10.287.990">
    <property type="entry name" value="Fe,Mn superoxide dismutase (SOD) domain"/>
    <property type="match status" value="1"/>
</dbReference>
<dbReference type="GO" id="GO:0004784">
    <property type="term" value="F:superoxide dismutase activity"/>
    <property type="evidence" value="ECO:0007669"/>
    <property type="project" value="UniProtKB-EC"/>
</dbReference>
<dbReference type="EC" id="1.15.1.1" evidence="3 8"/>
<dbReference type="SUPFAM" id="SSF54719">
    <property type="entry name" value="Fe,Mn superoxide dismutase (SOD), C-terminal domain"/>
    <property type="match status" value="1"/>
</dbReference>
<dbReference type="Gene3D" id="3.55.40.20">
    <property type="entry name" value="Iron/manganese superoxide dismutase, C-terminal domain"/>
    <property type="match status" value="1"/>
</dbReference>
<dbReference type="Proteomes" id="UP000007803">
    <property type="component" value="Chromosome"/>
</dbReference>
<dbReference type="PIRSF" id="PIRSF000349">
    <property type="entry name" value="SODismutase"/>
    <property type="match status" value="1"/>
</dbReference>
<dbReference type="RefSeq" id="WP_013327907.1">
    <property type="nucleotide sequence ID" value="NC_014506.1"/>
</dbReference>
<dbReference type="SUPFAM" id="SSF46609">
    <property type="entry name" value="Fe,Mn superoxide dismutase (SOD), N-terminal domain"/>
    <property type="match status" value="1"/>
</dbReference>
<dbReference type="STRING" id="563040.Saut_2112"/>
<evidence type="ECO:0000313" key="11">
    <source>
        <dbReference type="EMBL" id="ADN10154.1"/>
    </source>
</evidence>
<comment type="function">
    <text evidence="8">Destroys radicals which are normally produced within the cells and which are toxic to biological systems.</text>
</comment>
<evidence type="ECO:0000256" key="2">
    <source>
        <dbReference type="ARBA" id="ARBA00011738"/>
    </source>
</evidence>
<feature type="binding site" evidence="7">
    <location>
        <position position="74"/>
    </location>
    <ligand>
        <name>Mn(2+)</name>
        <dbReference type="ChEBI" id="CHEBI:29035"/>
    </ligand>
</feature>
<keyword evidence="12" id="KW-1185">Reference proteome</keyword>
<feature type="binding site" evidence="7">
    <location>
        <position position="156"/>
    </location>
    <ligand>
        <name>Mn(2+)</name>
        <dbReference type="ChEBI" id="CHEBI:29035"/>
    </ligand>
</feature>
<comment type="similarity">
    <text evidence="1 8">Belongs to the iron/manganese superoxide dismutase family.</text>
</comment>
<evidence type="ECO:0000256" key="4">
    <source>
        <dbReference type="ARBA" id="ARBA00022723"/>
    </source>
</evidence>
<dbReference type="KEGG" id="sua:Saut_2112"/>
<dbReference type="PANTHER" id="PTHR42769:SF3">
    <property type="entry name" value="SUPEROXIDE DISMUTASE [FE] 2, CHLOROPLASTIC"/>
    <property type="match status" value="1"/>
</dbReference>
<reference evidence="12" key="1">
    <citation type="journal article" date="2010" name="Stand. Genomic Sci.">
        <title>Complete genome sequence of Sulfurimonas autotrophica type strain (OK10).</title>
        <authorList>
            <person name="Sikorski J."/>
            <person name="Munk C."/>
            <person name="Lapidus A."/>
            <person name="Djao O."/>
            <person name="Lucas S."/>
            <person name="Glavina Del Rio T."/>
            <person name="Nolan M."/>
            <person name="Tice H."/>
            <person name="Han C."/>
            <person name="Cheng J."/>
            <person name="Tapia R."/>
            <person name="Goodwin L."/>
            <person name="Pitluck S."/>
            <person name="Liolios K."/>
            <person name="Ivanova N."/>
            <person name="Mavromatis K."/>
            <person name="Mikhailova N."/>
            <person name="Pati A."/>
            <person name="Sims D."/>
            <person name="Meincke L."/>
            <person name="Brettin T."/>
            <person name="Detter J."/>
            <person name="Chen A."/>
            <person name="Palaniappan K."/>
            <person name="Land M."/>
            <person name="Hauser L."/>
            <person name="Chang Y."/>
            <person name="Jeffries C."/>
            <person name="Rohde M."/>
            <person name="Lang E."/>
            <person name="Spring S."/>
            <person name="Goker M."/>
            <person name="Woyke T."/>
            <person name="Bristow J."/>
            <person name="Eisen J."/>
            <person name="Markowitz V."/>
            <person name="Hugenholtz P."/>
            <person name="Kyrpides N."/>
            <person name="Klenk H."/>
        </authorList>
    </citation>
    <scope>NUCLEOTIDE SEQUENCE [LARGE SCALE GENOMIC DNA]</scope>
    <source>
        <strain evidence="12">ATCC BAA-671 / DSM 16294 / JCM 11897 / OK10</strain>
    </source>
</reference>
<evidence type="ECO:0000259" key="10">
    <source>
        <dbReference type="Pfam" id="PF02777"/>
    </source>
</evidence>
<dbReference type="InterPro" id="IPR019832">
    <property type="entry name" value="Mn/Fe_SOD_C"/>
</dbReference>
<evidence type="ECO:0000259" key="9">
    <source>
        <dbReference type="Pfam" id="PF00081"/>
    </source>
</evidence>
<feature type="domain" description="Manganese/iron superoxide dismutase N-terminal" evidence="9">
    <location>
        <begin position="2"/>
        <end position="82"/>
    </location>
</feature>
<dbReference type="InterPro" id="IPR036314">
    <property type="entry name" value="SOD_C_sf"/>
</dbReference>
<dbReference type="InterPro" id="IPR001189">
    <property type="entry name" value="Mn/Fe_SOD"/>
</dbReference>
<comment type="catalytic activity">
    <reaction evidence="8">
        <text>2 superoxide + 2 H(+) = H2O2 + O2</text>
        <dbReference type="Rhea" id="RHEA:20696"/>
        <dbReference type="ChEBI" id="CHEBI:15378"/>
        <dbReference type="ChEBI" id="CHEBI:15379"/>
        <dbReference type="ChEBI" id="CHEBI:16240"/>
        <dbReference type="ChEBI" id="CHEBI:18421"/>
        <dbReference type="EC" id="1.15.1.1"/>
    </reaction>
</comment>
<evidence type="ECO:0000256" key="6">
    <source>
        <dbReference type="ARBA" id="ARBA00023004"/>
    </source>
</evidence>
<dbReference type="InterPro" id="IPR019831">
    <property type="entry name" value="Mn/Fe_SOD_N"/>
</dbReference>
<comment type="subunit">
    <text evidence="2">Homodimer.</text>
</comment>
<evidence type="ECO:0000256" key="1">
    <source>
        <dbReference type="ARBA" id="ARBA00008714"/>
    </source>
</evidence>
<keyword evidence="4 7" id="KW-0479">Metal-binding</keyword>
<dbReference type="InterPro" id="IPR019833">
    <property type="entry name" value="Mn/Fe_SOD_BS"/>
</dbReference>
<protein>
    <recommendedName>
        <fullName evidence="3 8">Superoxide dismutase</fullName>
        <ecNumber evidence="3 8">1.15.1.1</ecNumber>
    </recommendedName>
</protein>
<organism evidence="11 12">
    <name type="scientific">Sulfurimonas autotrophica (strain ATCC BAA-671 / DSM 16294 / JCM 11897 / OK10)</name>
    <dbReference type="NCBI Taxonomy" id="563040"/>
    <lineage>
        <taxon>Bacteria</taxon>
        <taxon>Pseudomonadati</taxon>
        <taxon>Campylobacterota</taxon>
        <taxon>Epsilonproteobacteria</taxon>
        <taxon>Campylobacterales</taxon>
        <taxon>Sulfurimonadaceae</taxon>
        <taxon>Sulfurimonas</taxon>
    </lineage>
</organism>
<dbReference type="PRINTS" id="PR01703">
    <property type="entry name" value="MNSODISMTASE"/>
</dbReference>
<evidence type="ECO:0000313" key="12">
    <source>
        <dbReference type="Proteomes" id="UP000007803"/>
    </source>
</evidence>
<dbReference type="AlphaFoldDB" id="E0US61"/>
<gene>
    <name evidence="11" type="ordered locus">Saut_2112</name>
</gene>
<sequence>MQHTLAALPYDMDSLEPFLTQQTLFYHHEKHHAGYINKLNALITGTEYEEMSLEYIITQSDGAIFNNAAQTFNHNFYWNCLSPVATTPSDALLRKITEVFGSMEKFKEAFLNAALTNFGSGWTWLVLDQHEHLKILNTSNAQTPIAHNEIPLLTCDVWEHAYYLDYKNERAKYLDGFWEHINWENASKVFADKEHLNTIGLYAIVNNDPDDSMSDYLDELQRAEEISS</sequence>
<dbReference type="EMBL" id="CP002205">
    <property type="protein sequence ID" value="ADN10154.1"/>
    <property type="molecule type" value="Genomic_DNA"/>
</dbReference>
<dbReference type="FunFam" id="3.55.40.20:FF:000004">
    <property type="entry name" value="Superoxide dismutase [Fe]"/>
    <property type="match status" value="1"/>
</dbReference>
<feature type="binding site" evidence="7">
    <location>
        <position position="160"/>
    </location>
    <ligand>
        <name>Mn(2+)</name>
        <dbReference type="ChEBI" id="CHEBI:29035"/>
    </ligand>
</feature>
<dbReference type="OrthoDB" id="9803125at2"/>
<feature type="binding site" evidence="7">
    <location>
        <position position="27"/>
    </location>
    <ligand>
        <name>Mn(2+)</name>
        <dbReference type="ChEBI" id="CHEBI:29035"/>
    </ligand>
</feature>